<evidence type="ECO:0000256" key="8">
    <source>
        <dbReference type="PIRSR" id="PIRSR036421-1"/>
    </source>
</evidence>
<evidence type="ECO:0000256" key="4">
    <source>
        <dbReference type="ARBA" id="ARBA00022670"/>
    </source>
</evidence>
<keyword evidence="4 7" id="KW-0645">Protease</keyword>
<dbReference type="SMART" id="SM00245">
    <property type="entry name" value="TSPc"/>
    <property type="match status" value="1"/>
</dbReference>
<feature type="active site" description="Charge relay system" evidence="8">
    <location>
        <position position="1025"/>
    </location>
</feature>
<dbReference type="CDD" id="cd07562">
    <property type="entry name" value="Peptidase_S41_TRI"/>
    <property type="match status" value="1"/>
</dbReference>
<feature type="compositionally biased region" description="Basic and acidic residues" evidence="10">
    <location>
        <begin position="546"/>
        <end position="567"/>
    </location>
</feature>
<dbReference type="Pfam" id="PF03572">
    <property type="entry name" value="Peptidase_S41"/>
    <property type="match status" value="1"/>
</dbReference>
<sequence>MTNGAYLRYPHLHGDLVTFVADDDVWLAPLTGGRAWRFTADRVSVSYPRFSPDGARIAWTGSREGAAEVFAAEIDGGEGERLTHWGGGSTSVRGWTADGRVLAVSATGQSSDTRRWAYAVPLDGGPATRLPYGWVSDVSIDGPIDGAGAGAGGGAGDGAGSGTVSEAGGGARVVTVSSIWREPSQWKRYRGGTAAKIWVDAEGDGEFTRLFADSAAQYWSVSWSGDRIVYLSDVDGVGNVYSCLPDGSDVRRHSSHEEFYARHATSDGERVVYSHAGDLWLMESLDAEPYRLDVTLGGPRPGRARRPAPLRVGAYAPDATGRASAVEIRGTAHWVTHRDGPAGALRAEPGVRVRLPQVLDADGKAVWVSDATGEDGLEIGTPGGEVRTLAAGRLGRVLELAAAPDGKHVAAATHDGRLLVIDLDSENIRELDRTEQGDVGGLTFSPDSGWLAWEHPHDVRLTQIKMGRVDGTSVIEVTPPRFVDHDPVFTKDGKHLAFLSVRTFDPVYDAHAFDLAFAYGDKPYIVPLQAATPSPFDPSLQGRGFNGEDDKPAKGEKKDDEPPRTEVDPDGIFARVVPVPVQAGHYGNLRAAKDALLWLRFPIAGRLGDGSEQSPDIVLERYDLKKRSKSELGKEVRSFEVSGDGSRLVTHGKNGLQTRPASEGDDVVTIDLDRIAVRIEPVAEWRQAYREAGRLMRDHYWRADMNGVDWQAVLDRYEPMVERIGSRAELIDLLWEAQGELGTSHAYAYATGGGSDPRRRQGLLGADLTRDDDGVWRVARILPGESSDHAARSPLLAPGVAVRPGDAIIAVGGRPVDPVRGPLAQLAGTADRPTELTVRPGSGGDVRRVVVTPIADESQLRYHEWVEGRRAHVRQASGGRLGYLHVPDMVASGWAQFHRDLRTEMACEGLVVDVRENGGGHLSELVLEKLSRRVTGWALPRGYKPMRYPEDSPRGPVVTIADEFAGSDGDIVSAGIKNRGIGPLVGVRTWGGVIGIDNRYTLVDGTVVTQPRYSFWLEGPGWGVENHGVDPDVEVVMTPQDRVAERDPQLDKAIELALAALDEHPAATPPDLPPLT</sequence>
<evidence type="ECO:0000313" key="12">
    <source>
        <dbReference type="EMBL" id="PRX55590.1"/>
    </source>
</evidence>
<dbReference type="SUPFAM" id="SSF50156">
    <property type="entry name" value="PDZ domain-like"/>
    <property type="match status" value="1"/>
</dbReference>
<dbReference type="InterPro" id="IPR015943">
    <property type="entry name" value="WD40/YVTN_repeat-like_dom_sf"/>
</dbReference>
<evidence type="ECO:0000256" key="2">
    <source>
        <dbReference type="ARBA" id="ARBA00008524"/>
    </source>
</evidence>
<reference evidence="12 13" key="1">
    <citation type="submission" date="2018-03" db="EMBL/GenBank/DDBJ databases">
        <title>Genomic Encyclopedia of Type Strains, Phase III (KMG-III): the genomes of soil and plant-associated and newly described type strains.</title>
        <authorList>
            <person name="Whitman W."/>
        </authorList>
    </citation>
    <scope>NUCLEOTIDE SEQUENCE [LARGE SCALE GENOMIC DNA]</scope>
    <source>
        <strain evidence="12 13">CGMCC 4.7104</strain>
    </source>
</reference>
<dbReference type="InterPro" id="IPR036034">
    <property type="entry name" value="PDZ_sf"/>
</dbReference>
<dbReference type="OrthoDB" id="9758793at2"/>
<dbReference type="PANTHER" id="PTHR43253">
    <property type="entry name" value="TRICORN PROTEASE HOMOLOG 2-RELATED"/>
    <property type="match status" value="1"/>
</dbReference>
<dbReference type="Pfam" id="PF14685">
    <property type="entry name" value="PDZ_Tricorn"/>
    <property type="match status" value="1"/>
</dbReference>
<dbReference type="Proteomes" id="UP000238312">
    <property type="component" value="Unassembled WGS sequence"/>
</dbReference>
<dbReference type="CDD" id="cd10828">
    <property type="entry name" value="cpPDZ_Tricorn-protease"/>
    <property type="match status" value="1"/>
</dbReference>
<dbReference type="RefSeq" id="WP_106250309.1">
    <property type="nucleotide sequence ID" value="NZ_JBFAIL010000045.1"/>
</dbReference>
<dbReference type="Gene3D" id="2.30.42.10">
    <property type="match status" value="1"/>
</dbReference>
<feature type="region of interest" description="Disordered" evidence="10">
    <location>
        <begin position="536"/>
        <end position="570"/>
    </location>
</feature>
<dbReference type="InterPro" id="IPR029414">
    <property type="entry name" value="Tricorn_PDZ"/>
</dbReference>
<keyword evidence="3 7" id="KW-0963">Cytoplasm</keyword>
<dbReference type="SUPFAM" id="SSF52096">
    <property type="entry name" value="ClpP/crotonase"/>
    <property type="match status" value="1"/>
</dbReference>
<dbReference type="Pfam" id="PF14684">
    <property type="entry name" value="Tricorn_C1"/>
    <property type="match status" value="1"/>
</dbReference>
<evidence type="ECO:0000256" key="5">
    <source>
        <dbReference type="ARBA" id="ARBA00022801"/>
    </source>
</evidence>
<evidence type="ECO:0000256" key="9">
    <source>
        <dbReference type="PIRSR" id="PIRSR036421-3"/>
    </source>
</evidence>
<feature type="active site" description="Nucleophile" evidence="8">
    <location>
        <position position="967"/>
    </location>
</feature>
<feature type="site" description="Transition state stabilizer; via amide nitrogen" evidence="9">
    <location>
        <position position="968"/>
    </location>
</feature>
<dbReference type="InterPro" id="IPR029045">
    <property type="entry name" value="ClpP/crotonase-like_dom_sf"/>
</dbReference>
<dbReference type="InterPro" id="IPR028204">
    <property type="entry name" value="Tricorn_C1"/>
</dbReference>
<evidence type="ECO:0000256" key="3">
    <source>
        <dbReference type="ARBA" id="ARBA00022490"/>
    </source>
</evidence>
<comment type="similarity">
    <text evidence="2 7">Belongs to the peptidase S41B family.</text>
</comment>
<dbReference type="Gene3D" id="2.130.10.10">
    <property type="entry name" value="YVTN repeat-like/Quinoprotein amine dehydrogenase"/>
    <property type="match status" value="1"/>
</dbReference>
<feature type="active site" description="Charge relay system" evidence="8">
    <location>
        <position position="745"/>
    </location>
</feature>
<feature type="domain" description="Tail specific protease" evidence="11">
    <location>
        <begin position="831"/>
        <end position="1036"/>
    </location>
</feature>
<dbReference type="InterPro" id="IPR012393">
    <property type="entry name" value="Tricorn_protease"/>
</dbReference>
<dbReference type="Gene3D" id="3.30.750.44">
    <property type="match status" value="1"/>
</dbReference>
<dbReference type="InterPro" id="IPR005151">
    <property type="entry name" value="Tail-specific_protease"/>
</dbReference>
<dbReference type="Gene3D" id="3.90.226.10">
    <property type="entry name" value="2-enoyl-CoA Hydratase, Chain A, domain 1"/>
    <property type="match status" value="1"/>
</dbReference>
<accession>A0A2T0MDK3</accession>
<protein>
    <recommendedName>
        <fullName evidence="7">Tricorn protease homolog</fullName>
        <ecNumber evidence="7">3.4.21.-</ecNumber>
    </recommendedName>
</protein>
<dbReference type="SUPFAM" id="SSF69304">
    <property type="entry name" value="Tricorn protease N-terminal domain"/>
    <property type="match status" value="2"/>
</dbReference>
<dbReference type="Gene3D" id="2.120.10.60">
    <property type="entry name" value="Tricorn protease N-terminal domain"/>
    <property type="match status" value="1"/>
</dbReference>
<comment type="subcellular location">
    <subcellularLocation>
        <location evidence="1 7">Cytoplasm</location>
    </subcellularLocation>
</comment>
<dbReference type="Pfam" id="PF26550">
    <property type="entry name" value="Tricorn_2nd"/>
    <property type="match status" value="1"/>
</dbReference>
<dbReference type="PANTHER" id="PTHR43253:SF1">
    <property type="entry name" value="TRICORN PROTEASE HOMOLOG 2-RELATED"/>
    <property type="match status" value="1"/>
</dbReference>
<evidence type="ECO:0000256" key="10">
    <source>
        <dbReference type="SAM" id="MobiDB-lite"/>
    </source>
</evidence>
<keyword evidence="5 7" id="KW-0378">Hydrolase</keyword>
<dbReference type="PIRSF" id="PIRSF036421">
    <property type="entry name" value="Tricorn_protease"/>
    <property type="match status" value="1"/>
</dbReference>
<dbReference type="Pfam" id="PF26549">
    <property type="entry name" value="Tricorn_N"/>
    <property type="match status" value="2"/>
</dbReference>
<evidence type="ECO:0000256" key="7">
    <source>
        <dbReference type="PIRNR" id="PIRNR036421"/>
    </source>
</evidence>
<comment type="caution">
    <text evidence="12">The sequence shown here is derived from an EMBL/GenBank/DDBJ whole genome shotgun (WGS) entry which is preliminary data.</text>
</comment>
<organism evidence="12 13">
    <name type="scientific">Nonomuraea fuscirosea</name>
    <dbReference type="NCBI Taxonomy" id="1291556"/>
    <lineage>
        <taxon>Bacteria</taxon>
        <taxon>Bacillati</taxon>
        <taxon>Actinomycetota</taxon>
        <taxon>Actinomycetes</taxon>
        <taxon>Streptosporangiales</taxon>
        <taxon>Streptosporangiaceae</taxon>
        <taxon>Nonomuraea</taxon>
    </lineage>
</organism>
<evidence type="ECO:0000259" key="11">
    <source>
        <dbReference type="SMART" id="SM00245"/>
    </source>
</evidence>
<gene>
    <name evidence="12" type="ORF">B0I32_12650</name>
</gene>
<keyword evidence="13" id="KW-1185">Reference proteome</keyword>
<dbReference type="EMBL" id="PVNG01000026">
    <property type="protein sequence ID" value="PRX55590.1"/>
    <property type="molecule type" value="Genomic_DNA"/>
</dbReference>
<keyword evidence="6 7" id="KW-0720">Serine protease</keyword>
<evidence type="ECO:0000313" key="13">
    <source>
        <dbReference type="Proteomes" id="UP000238312"/>
    </source>
</evidence>
<evidence type="ECO:0000256" key="1">
    <source>
        <dbReference type="ARBA" id="ARBA00004496"/>
    </source>
</evidence>
<dbReference type="GO" id="GO:0006508">
    <property type="term" value="P:proteolysis"/>
    <property type="evidence" value="ECO:0007669"/>
    <property type="project" value="UniProtKB-UniRule"/>
</dbReference>
<evidence type="ECO:0000256" key="6">
    <source>
        <dbReference type="ARBA" id="ARBA00022825"/>
    </source>
</evidence>
<dbReference type="EC" id="3.4.21.-" evidence="7"/>
<proteinExistence type="inferred from homology"/>
<comment type="function">
    <text evidence="7">Degrades oligopeptides.</text>
</comment>
<dbReference type="GO" id="GO:0005737">
    <property type="term" value="C:cytoplasm"/>
    <property type="evidence" value="ECO:0007669"/>
    <property type="project" value="UniProtKB-SubCell"/>
</dbReference>
<name>A0A2T0MDK3_9ACTN</name>
<dbReference type="GO" id="GO:0008236">
    <property type="term" value="F:serine-type peptidase activity"/>
    <property type="evidence" value="ECO:0007669"/>
    <property type="project" value="UniProtKB-UniRule"/>
</dbReference>
<dbReference type="AlphaFoldDB" id="A0A2T0MDK3"/>